<keyword evidence="1" id="KW-0805">Transcription regulation</keyword>
<keyword evidence="7" id="KW-1185">Reference proteome</keyword>
<sequence>MRDHRRPRPAPRVPHAGTAPPAGGAPVQRLSLASSDIEQVRAFGGSMFYPRKFLRPLRRSGRLTAQFNVLRVGGLTIGDVRYGADVTLGYEQPDAYQVGVPLAGRLIAHQGGRAIVGAGDQAPVFRVDEDVTLDHWGADCRQLGVKIDPTVLEQQLQTLLDVPIREPIRLPAQLDIADGPGRSWANLIRLTAAEFGADTGLLDHPLLVHRLQDALTAGLLLAVDHPYREHLLRSDQAYRPAPVRRAVDVIHAHPDQPWTVGTLARAAGANVRTLQAGFRRYLGTTPMAYLRHVRLERVHEDLLAADPRETSVADVAHRWGFVHMGRFAGAYRDRYQARPSRTLHGP</sequence>
<feature type="compositionally biased region" description="Low complexity" evidence="4">
    <location>
        <begin position="13"/>
        <end position="25"/>
    </location>
</feature>
<dbReference type="AlphaFoldDB" id="A0A8J4DMK1"/>
<dbReference type="RefSeq" id="WP_203941458.1">
    <property type="nucleotide sequence ID" value="NZ_BAAAGJ010000014.1"/>
</dbReference>
<gene>
    <name evidence="6" type="ORF">Sya03_56360</name>
</gene>
<organism evidence="6 7">
    <name type="scientific">Spirilliplanes yamanashiensis</name>
    <dbReference type="NCBI Taxonomy" id="42233"/>
    <lineage>
        <taxon>Bacteria</taxon>
        <taxon>Bacillati</taxon>
        <taxon>Actinomycetota</taxon>
        <taxon>Actinomycetes</taxon>
        <taxon>Micromonosporales</taxon>
        <taxon>Micromonosporaceae</taxon>
        <taxon>Spirilliplanes</taxon>
    </lineage>
</organism>
<dbReference type="InterPro" id="IPR050204">
    <property type="entry name" value="AraC_XylS_family_regulators"/>
</dbReference>
<keyword evidence="3" id="KW-0804">Transcription</keyword>
<protein>
    <submittedName>
        <fullName evidence="6">AraC family transcriptional regulator</fullName>
    </submittedName>
</protein>
<accession>A0A8J4DMK1</accession>
<comment type="caution">
    <text evidence="6">The sequence shown here is derived from an EMBL/GenBank/DDBJ whole genome shotgun (WGS) entry which is preliminary data.</text>
</comment>
<reference evidence="6" key="1">
    <citation type="submission" date="2021-01" db="EMBL/GenBank/DDBJ databases">
        <title>Whole genome shotgun sequence of Spirilliplanes yamanashiensis NBRC 15828.</title>
        <authorList>
            <person name="Komaki H."/>
            <person name="Tamura T."/>
        </authorList>
    </citation>
    <scope>NUCLEOTIDE SEQUENCE</scope>
    <source>
        <strain evidence="6">NBRC 15828</strain>
    </source>
</reference>
<evidence type="ECO:0000313" key="7">
    <source>
        <dbReference type="Proteomes" id="UP000652013"/>
    </source>
</evidence>
<proteinExistence type="predicted"/>
<dbReference type="PANTHER" id="PTHR46796">
    <property type="entry name" value="HTH-TYPE TRANSCRIPTIONAL ACTIVATOR RHAS-RELATED"/>
    <property type="match status" value="1"/>
</dbReference>
<evidence type="ECO:0000256" key="2">
    <source>
        <dbReference type="ARBA" id="ARBA00023125"/>
    </source>
</evidence>
<dbReference type="GO" id="GO:0003700">
    <property type="term" value="F:DNA-binding transcription factor activity"/>
    <property type="evidence" value="ECO:0007669"/>
    <property type="project" value="InterPro"/>
</dbReference>
<evidence type="ECO:0000256" key="1">
    <source>
        <dbReference type="ARBA" id="ARBA00023015"/>
    </source>
</evidence>
<feature type="region of interest" description="Disordered" evidence="4">
    <location>
        <begin position="1"/>
        <end position="25"/>
    </location>
</feature>
<keyword evidence="2" id="KW-0238">DNA-binding</keyword>
<dbReference type="InterPro" id="IPR018060">
    <property type="entry name" value="HTH_AraC"/>
</dbReference>
<dbReference type="PROSITE" id="PS01124">
    <property type="entry name" value="HTH_ARAC_FAMILY_2"/>
    <property type="match status" value="1"/>
</dbReference>
<dbReference type="Gene3D" id="1.10.10.60">
    <property type="entry name" value="Homeodomain-like"/>
    <property type="match status" value="1"/>
</dbReference>
<feature type="domain" description="HTH araC/xylS-type" evidence="5">
    <location>
        <begin position="244"/>
        <end position="345"/>
    </location>
</feature>
<dbReference type="Pfam" id="PF14525">
    <property type="entry name" value="AraC_binding_2"/>
    <property type="match status" value="1"/>
</dbReference>
<dbReference type="Pfam" id="PF12833">
    <property type="entry name" value="HTH_18"/>
    <property type="match status" value="1"/>
</dbReference>
<dbReference type="EMBL" id="BOOY01000039">
    <property type="protein sequence ID" value="GIJ06284.1"/>
    <property type="molecule type" value="Genomic_DNA"/>
</dbReference>
<dbReference type="Proteomes" id="UP000652013">
    <property type="component" value="Unassembled WGS sequence"/>
</dbReference>
<dbReference type="PANTHER" id="PTHR46796:SF12">
    <property type="entry name" value="HTH-TYPE DNA-BINDING TRANSCRIPTIONAL ACTIVATOR EUTR"/>
    <property type="match status" value="1"/>
</dbReference>
<evidence type="ECO:0000256" key="3">
    <source>
        <dbReference type="ARBA" id="ARBA00023163"/>
    </source>
</evidence>
<dbReference type="SUPFAM" id="SSF46689">
    <property type="entry name" value="Homeodomain-like"/>
    <property type="match status" value="1"/>
</dbReference>
<dbReference type="GO" id="GO:0043565">
    <property type="term" value="F:sequence-specific DNA binding"/>
    <property type="evidence" value="ECO:0007669"/>
    <property type="project" value="InterPro"/>
</dbReference>
<name>A0A8J4DMK1_9ACTN</name>
<dbReference type="InterPro" id="IPR035418">
    <property type="entry name" value="AraC-bd_2"/>
</dbReference>
<evidence type="ECO:0000313" key="6">
    <source>
        <dbReference type="EMBL" id="GIJ06284.1"/>
    </source>
</evidence>
<evidence type="ECO:0000259" key="5">
    <source>
        <dbReference type="PROSITE" id="PS01124"/>
    </source>
</evidence>
<dbReference type="InterPro" id="IPR009057">
    <property type="entry name" value="Homeodomain-like_sf"/>
</dbReference>
<dbReference type="SMART" id="SM00342">
    <property type="entry name" value="HTH_ARAC"/>
    <property type="match status" value="1"/>
</dbReference>
<evidence type="ECO:0000256" key="4">
    <source>
        <dbReference type="SAM" id="MobiDB-lite"/>
    </source>
</evidence>